<reference evidence="1" key="1">
    <citation type="submission" date="2023-04" db="EMBL/GenBank/DDBJ databases">
        <title>Draft Genome sequencing of Naganishia species isolated from polar environments using Oxford Nanopore Technology.</title>
        <authorList>
            <person name="Leo P."/>
            <person name="Venkateswaran K."/>
        </authorList>
    </citation>
    <scope>NUCLEOTIDE SEQUENCE</scope>
    <source>
        <strain evidence="1">MNA-CCFEE 5262</strain>
    </source>
</reference>
<evidence type="ECO:0000313" key="2">
    <source>
        <dbReference type="Proteomes" id="UP001230649"/>
    </source>
</evidence>
<organism evidence="1 2">
    <name type="scientific">Naganishia adeliensis</name>
    <dbReference type="NCBI Taxonomy" id="92952"/>
    <lineage>
        <taxon>Eukaryota</taxon>
        <taxon>Fungi</taxon>
        <taxon>Dikarya</taxon>
        <taxon>Basidiomycota</taxon>
        <taxon>Agaricomycotina</taxon>
        <taxon>Tremellomycetes</taxon>
        <taxon>Filobasidiales</taxon>
        <taxon>Filobasidiaceae</taxon>
        <taxon>Naganishia</taxon>
    </lineage>
</organism>
<name>A0ACC2VB54_9TREE</name>
<keyword evidence="2" id="KW-1185">Reference proteome</keyword>
<dbReference type="Proteomes" id="UP001230649">
    <property type="component" value="Unassembled WGS sequence"/>
</dbReference>
<accession>A0ACC2VB54</accession>
<protein>
    <submittedName>
        <fullName evidence="1">Uncharacterized protein</fullName>
    </submittedName>
</protein>
<comment type="caution">
    <text evidence="1">The sequence shown here is derived from an EMBL/GenBank/DDBJ whole genome shotgun (WGS) entry which is preliminary data.</text>
</comment>
<gene>
    <name evidence="1" type="ORF">QFC20_006444</name>
</gene>
<sequence length="580" mass="63791">MNTSTTRPDHHDAFDGIETIPHQLGHRDAAQPDTIDHFPGALREAEKAAQRAHLDGLDAEQAQAASGTVNLLHRYGGSGKDNIVLVPAPTADPQVASFGQSAVSAFASIIPFLEDEYVIQEGKNDQDLLNLSVMPTLTQGLSNLVLVPLALAIGRRPVYLFANTVFLLAVILAANCQNYSQHLAYRLMMGCSVGVGQSLVPLMVTESFFLHQRATCLSYSGAINSLFGLVWGMFVPNVVGAIGWRNLYYVDAGIAGAAFLVRHLPHARNASEPEMEDEKDLARDKRVEDVHIETAEDGTPKLIQITSLTRPDVDNVNFMRRTWLTDLRPFQRKMNPTLGLTTFKHALQLLLFPNVLLLCGLNFWYLTMTIVHSATYPRVLIGPPNGWKRDNVGFIQAGAVMDILLTIPFVGILSDFLIRYFAKIRKGVHEPEVRVLPMIFPATMGFTAMILHGYQQAYPARVHWFAQVYIFGALNFAFSAVSIASQNTLLDSYPTRGAASLIIVNTFRGAMAFAFMGSFGKTITSLGGPFPAWSAFGGIGAGLLLVCNTVLFFFGKRIRLFTLRFVVDKVDQQGGRMNDL</sequence>
<dbReference type="EMBL" id="JASBWS010000114">
    <property type="protein sequence ID" value="KAJ9096306.1"/>
    <property type="molecule type" value="Genomic_DNA"/>
</dbReference>
<proteinExistence type="predicted"/>
<evidence type="ECO:0000313" key="1">
    <source>
        <dbReference type="EMBL" id="KAJ9096306.1"/>
    </source>
</evidence>